<keyword evidence="7" id="KW-1185">Reference proteome</keyword>
<feature type="compositionally biased region" description="Pro residues" evidence="4">
    <location>
        <begin position="33"/>
        <end position="44"/>
    </location>
</feature>
<accession>A0A8C8ZPM7</accession>
<gene>
    <name evidence="6" type="primary">OPRPN</name>
</gene>
<dbReference type="AlphaFoldDB" id="A0A8C8ZPM7"/>
<proteinExistence type="predicted"/>
<dbReference type="GO" id="GO:0051930">
    <property type="term" value="P:regulation of sensory perception of pain"/>
    <property type="evidence" value="ECO:0007669"/>
    <property type="project" value="Ensembl"/>
</dbReference>
<dbReference type="PANTHER" id="PTHR14179">
    <property type="entry name" value="SMR1-RELATED"/>
    <property type="match status" value="1"/>
</dbReference>
<evidence type="ECO:0000256" key="4">
    <source>
        <dbReference type="SAM" id="MobiDB-lite"/>
    </source>
</evidence>
<reference evidence="6" key="2">
    <citation type="submission" date="2025-09" db="UniProtKB">
        <authorList>
            <consortium name="Ensembl"/>
        </authorList>
    </citation>
    <scope>IDENTIFICATION</scope>
</reference>
<dbReference type="Ensembl" id="ENSPSMT00000024749.1">
    <property type="protein sequence ID" value="ENSPSMP00000021343.1"/>
    <property type="gene ID" value="ENSPSMG00000015084.1"/>
</dbReference>
<dbReference type="GO" id="GO:0005615">
    <property type="term" value="C:extracellular space"/>
    <property type="evidence" value="ECO:0007669"/>
    <property type="project" value="TreeGrafter"/>
</dbReference>
<dbReference type="InterPro" id="IPR026288">
    <property type="entry name" value="SMR-like"/>
</dbReference>
<keyword evidence="3 5" id="KW-0732">Signal</keyword>
<sequence>MKKLTFILGLLALISHFMPSESQRDPRQLYPPDQLPPPQPYRPRRGPPCFPPLYGLIRNPLPPPFHFGPGRVPLQPFPLGPPPFPGYPNPPFQLGPYRPRPIRGPILPCPRFPVYPTIYLTSSNPEPQIKTTTTATIITPTPTTTAAAYTDTSTEPTTTAASSTKPTTPTSAAMTPTAPTEDATQIITHPPGTLLLSATLPVTTPYPTTASSTTSQSLWQKFLSIFG</sequence>
<feature type="chain" id="PRO_5034065091" evidence="5">
    <location>
        <begin position="23"/>
        <end position="227"/>
    </location>
</feature>
<feature type="region of interest" description="Disordered" evidence="4">
    <location>
        <begin position="22"/>
        <end position="44"/>
    </location>
</feature>
<comment type="subcellular location">
    <subcellularLocation>
        <location evidence="1">Secreted</location>
    </subcellularLocation>
</comment>
<reference evidence="6" key="1">
    <citation type="submission" date="2025-08" db="UniProtKB">
        <authorList>
            <consortium name="Ensembl"/>
        </authorList>
    </citation>
    <scope>IDENTIFICATION</scope>
</reference>
<dbReference type="GO" id="GO:0004866">
    <property type="term" value="F:endopeptidase inhibitor activity"/>
    <property type="evidence" value="ECO:0007669"/>
    <property type="project" value="Ensembl"/>
</dbReference>
<evidence type="ECO:0000256" key="1">
    <source>
        <dbReference type="ARBA" id="ARBA00004613"/>
    </source>
</evidence>
<name>A0A8C8ZPM7_PROSS</name>
<evidence type="ECO:0000256" key="5">
    <source>
        <dbReference type="SAM" id="SignalP"/>
    </source>
</evidence>
<dbReference type="GeneTree" id="ENSGT00730000111944"/>
<keyword evidence="2" id="KW-0964">Secreted</keyword>
<evidence type="ECO:0000313" key="7">
    <source>
        <dbReference type="Proteomes" id="UP000694414"/>
    </source>
</evidence>
<organism evidence="6 7">
    <name type="scientific">Prolemur simus</name>
    <name type="common">Greater bamboo lemur</name>
    <name type="synonym">Hapalemur simus</name>
    <dbReference type="NCBI Taxonomy" id="1328070"/>
    <lineage>
        <taxon>Eukaryota</taxon>
        <taxon>Metazoa</taxon>
        <taxon>Chordata</taxon>
        <taxon>Craniata</taxon>
        <taxon>Vertebrata</taxon>
        <taxon>Euteleostomi</taxon>
        <taxon>Mammalia</taxon>
        <taxon>Eutheria</taxon>
        <taxon>Euarchontoglires</taxon>
        <taxon>Primates</taxon>
        <taxon>Strepsirrhini</taxon>
        <taxon>Lemuriformes</taxon>
        <taxon>Lemuridae</taxon>
        <taxon>Prolemur</taxon>
    </lineage>
</organism>
<dbReference type="PANTHER" id="PTHR14179:SF8">
    <property type="entry name" value="OPIORPHIN PREPROPEPTIDE"/>
    <property type="match status" value="1"/>
</dbReference>
<evidence type="ECO:0000313" key="6">
    <source>
        <dbReference type="Ensembl" id="ENSPSMP00000021343.1"/>
    </source>
</evidence>
<feature type="region of interest" description="Disordered" evidence="4">
    <location>
        <begin position="147"/>
        <end position="177"/>
    </location>
</feature>
<dbReference type="Pfam" id="PF15621">
    <property type="entry name" value="PROL5-SMR"/>
    <property type="match status" value="1"/>
</dbReference>
<feature type="signal peptide" evidence="5">
    <location>
        <begin position="1"/>
        <end position="22"/>
    </location>
</feature>
<dbReference type="Proteomes" id="UP000694414">
    <property type="component" value="Unplaced"/>
</dbReference>
<evidence type="ECO:0000256" key="2">
    <source>
        <dbReference type="ARBA" id="ARBA00022525"/>
    </source>
</evidence>
<evidence type="ECO:0000256" key="3">
    <source>
        <dbReference type="ARBA" id="ARBA00022729"/>
    </source>
</evidence>
<protein>
    <submittedName>
        <fullName evidence="6">Opiorphin prepropeptide</fullName>
    </submittedName>
</protein>